<dbReference type="Pfam" id="PF13640">
    <property type="entry name" value="2OG-FeII_Oxy_3"/>
    <property type="match status" value="1"/>
</dbReference>
<evidence type="ECO:0000313" key="4">
    <source>
        <dbReference type="Proteomes" id="UP000530060"/>
    </source>
</evidence>
<dbReference type="EMBL" id="CAIJDP010000074">
    <property type="protein sequence ID" value="CAD0005969.1"/>
    <property type="molecule type" value="Genomic_DNA"/>
</dbReference>
<sequence>MEFINRIELAEIIYKRVNDEKVHLSKQFAESKEAIGYFFLDNLLPEEMAADLHKVFPKQDQMVLKKSIKEDKFVAVQMNLYNPVLEEIIYAFQDRRIVELIGEICQIKDPIPDEFLYAGGLSMMGNKQFLNPHLDNSHDKDRERWRVLNLLYYVTPNWKEEYGGNLELWPNGLQKKQITIHSKFNRLAVMVTHNKSLHSVSPVVYDGFRCCISNYYFSKTPVLATDKFHVTSFRARPEHKFTDILLKMDTFLRMNIRRIFKKGIKENPHVYKK</sequence>
<reference evidence="3 4" key="1">
    <citation type="submission" date="2020-06" db="EMBL/GenBank/DDBJ databases">
        <authorList>
            <person name="Criscuolo A."/>
        </authorList>
    </citation>
    <scope>NUCLEOTIDE SEQUENCE [LARGE SCALE GENOMIC DNA]</scope>
    <source>
        <strain evidence="4">CIP 111411</strain>
    </source>
</reference>
<evidence type="ECO:0000259" key="2">
    <source>
        <dbReference type="Pfam" id="PF13640"/>
    </source>
</evidence>
<name>A0A6V6Z306_9FLAO</name>
<dbReference type="GO" id="GO:0071456">
    <property type="term" value="P:cellular response to hypoxia"/>
    <property type="evidence" value="ECO:0007669"/>
    <property type="project" value="TreeGrafter"/>
</dbReference>
<gene>
    <name evidence="3" type="ORF">FLAT13_03082</name>
</gene>
<proteinExistence type="predicted"/>
<dbReference type="InterPro" id="IPR044862">
    <property type="entry name" value="Pro_4_hyd_alph_FE2OG_OXY"/>
</dbReference>
<evidence type="ECO:0000313" key="3">
    <source>
        <dbReference type="EMBL" id="CAD0005969.1"/>
    </source>
</evidence>
<keyword evidence="4" id="KW-1185">Reference proteome</keyword>
<dbReference type="InterPro" id="IPR051559">
    <property type="entry name" value="HIF_prolyl_hydroxylases"/>
</dbReference>
<dbReference type="PANTHER" id="PTHR12907:SF26">
    <property type="entry name" value="HIF PROLYL HYDROXYLASE, ISOFORM C"/>
    <property type="match status" value="1"/>
</dbReference>
<keyword evidence="1" id="KW-0847">Vitamin C</keyword>
<feature type="domain" description="Prolyl 4-hydroxylase alpha subunit Fe(2+) 2OG dioxygenase" evidence="2">
    <location>
        <begin position="121"/>
        <end position="216"/>
    </location>
</feature>
<dbReference type="SUPFAM" id="SSF51197">
    <property type="entry name" value="Clavaminate synthase-like"/>
    <property type="match status" value="1"/>
</dbReference>
<dbReference type="Proteomes" id="UP000530060">
    <property type="component" value="Unassembled WGS sequence"/>
</dbReference>
<evidence type="ECO:0000256" key="1">
    <source>
        <dbReference type="ARBA" id="ARBA00022896"/>
    </source>
</evidence>
<protein>
    <submittedName>
        <fullName evidence="3">2OG-Fe(II) oxygenase</fullName>
    </submittedName>
</protein>
<dbReference type="PANTHER" id="PTHR12907">
    <property type="entry name" value="EGL NINE HOMOLOG-RELATED"/>
    <property type="match status" value="1"/>
</dbReference>
<dbReference type="Gene3D" id="2.60.120.620">
    <property type="entry name" value="q2cbj1_9rhob like domain"/>
    <property type="match status" value="1"/>
</dbReference>
<dbReference type="AlphaFoldDB" id="A0A6V6Z306"/>
<accession>A0A6V6Z306</accession>
<dbReference type="GO" id="GO:0031418">
    <property type="term" value="F:L-ascorbic acid binding"/>
    <property type="evidence" value="ECO:0007669"/>
    <property type="project" value="UniProtKB-KW"/>
</dbReference>
<dbReference type="RefSeq" id="WP_180909475.1">
    <property type="nucleotide sequence ID" value="NZ_CAIJDP010000074.1"/>
</dbReference>
<dbReference type="GO" id="GO:0031543">
    <property type="term" value="F:peptidyl-proline dioxygenase activity"/>
    <property type="evidence" value="ECO:0007669"/>
    <property type="project" value="TreeGrafter"/>
</dbReference>
<comment type="caution">
    <text evidence="3">The sequence shown here is derived from an EMBL/GenBank/DDBJ whole genome shotgun (WGS) entry which is preliminary data.</text>
</comment>
<dbReference type="GO" id="GO:0008198">
    <property type="term" value="F:ferrous iron binding"/>
    <property type="evidence" value="ECO:0007669"/>
    <property type="project" value="TreeGrafter"/>
</dbReference>
<organism evidence="3 4">
    <name type="scientific">Flavobacterium salmonis</name>
    <dbReference type="NCBI Taxonomy" id="2654844"/>
    <lineage>
        <taxon>Bacteria</taxon>
        <taxon>Pseudomonadati</taxon>
        <taxon>Bacteroidota</taxon>
        <taxon>Flavobacteriia</taxon>
        <taxon>Flavobacteriales</taxon>
        <taxon>Flavobacteriaceae</taxon>
        <taxon>Flavobacterium</taxon>
    </lineage>
</organism>